<dbReference type="AlphaFoldDB" id="A0A835RN65"/>
<dbReference type="GO" id="GO:0004301">
    <property type="term" value="F:epoxide hydrolase activity"/>
    <property type="evidence" value="ECO:0007669"/>
    <property type="project" value="UniProtKB-EC"/>
</dbReference>
<dbReference type="SUPFAM" id="SSF53474">
    <property type="entry name" value="alpha/beta-Hydrolases"/>
    <property type="match status" value="1"/>
</dbReference>
<dbReference type="FunFam" id="3.40.50.1820:FF:000161">
    <property type="entry name" value="Epoxide hydrolase"/>
    <property type="match status" value="1"/>
</dbReference>
<sequence length="342" mass="38608">MESLHSFFKTGGEMEGESDREREMEGEGIEHRTVEVNGIKMHIAEKGDGPVVLFIHGFPELWYSWRHQILSLAAHGYRAVAPDLRGYGDTDAPLDVAAYTIMQLVGDLVGLIHSLGQEQVFVVGQDWGALVAWHLCLFRPDLVKAVVNLSIPFISPNPTHNLIDYWREIYGDDFYVCRFQEPGEAESLFAQVDTSMVIKLFLICLKPGPLIIPKDKGLQGAFDEKEITLPSWLCEEDINYFTSKFNLTGFTGGFNYYRNLNKNTELTAPWMGAQVKVPAKYIVGDLDLVYHFAGMKDYIHGGGLDGMVPSLEMVVLEGVGHFSHQEKPEEISDHIYEFIKRF</sequence>
<dbReference type="Proteomes" id="UP000636800">
    <property type="component" value="Chromosome 1"/>
</dbReference>
<evidence type="ECO:0000313" key="11">
    <source>
        <dbReference type="Proteomes" id="UP000636800"/>
    </source>
</evidence>
<dbReference type="OrthoDB" id="1864232at2759"/>
<proteinExistence type="inferred from homology"/>
<dbReference type="Pfam" id="PF00561">
    <property type="entry name" value="Abhydrolase_1"/>
    <property type="match status" value="1"/>
</dbReference>
<comment type="pathway">
    <text evidence="1">Secondary metabolite biosynthesis; terpenoid biosynthesis.</text>
</comment>
<keyword evidence="11" id="KW-1185">Reference proteome</keyword>
<feature type="compositionally biased region" description="Basic and acidic residues" evidence="8">
    <location>
        <begin position="17"/>
        <end position="27"/>
    </location>
</feature>
<comment type="catalytic activity">
    <reaction evidence="7">
        <text>(24S)-24,25-epoxycucurbitadienol + H2O = (24R)-24,25-dihydroxycucurbitadienol</text>
        <dbReference type="Rhea" id="RHEA:81855"/>
        <dbReference type="ChEBI" id="CHEBI:15377"/>
        <dbReference type="ChEBI" id="CHEBI:229949"/>
        <dbReference type="ChEBI" id="CHEBI:229950"/>
    </reaction>
    <physiologicalReaction direction="left-to-right" evidence="7">
        <dbReference type="Rhea" id="RHEA:81856"/>
    </physiologicalReaction>
</comment>
<organism evidence="10 11">
    <name type="scientific">Vanilla planifolia</name>
    <name type="common">Vanilla</name>
    <dbReference type="NCBI Taxonomy" id="51239"/>
    <lineage>
        <taxon>Eukaryota</taxon>
        <taxon>Viridiplantae</taxon>
        <taxon>Streptophyta</taxon>
        <taxon>Embryophyta</taxon>
        <taxon>Tracheophyta</taxon>
        <taxon>Spermatophyta</taxon>
        <taxon>Magnoliopsida</taxon>
        <taxon>Liliopsida</taxon>
        <taxon>Asparagales</taxon>
        <taxon>Orchidaceae</taxon>
        <taxon>Vanilloideae</taxon>
        <taxon>Vanilleae</taxon>
        <taxon>Vanilla</taxon>
    </lineage>
</organism>
<dbReference type="Gene3D" id="3.40.50.1820">
    <property type="entry name" value="alpha/beta hydrolase"/>
    <property type="match status" value="1"/>
</dbReference>
<evidence type="ECO:0000256" key="4">
    <source>
        <dbReference type="ARBA" id="ARBA00038334"/>
    </source>
</evidence>
<dbReference type="PANTHER" id="PTHR43329">
    <property type="entry name" value="EPOXIDE HYDROLASE"/>
    <property type="match status" value="1"/>
</dbReference>
<protein>
    <recommendedName>
        <fullName evidence="2">soluble epoxide hydrolase</fullName>
        <ecNumber evidence="2">3.3.2.10</ecNumber>
    </recommendedName>
</protein>
<comment type="similarity">
    <text evidence="4">Belongs to the AB hydrolase superfamily. Epoxide hydrolase family.</text>
</comment>
<evidence type="ECO:0000259" key="9">
    <source>
        <dbReference type="Pfam" id="PF00561"/>
    </source>
</evidence>
<evidence type="ECO:0000256" key="5">
    <source>
        <dbReference type="ARBA" id="ARBA00051067"/>
    </source>
</evidence>
<evidence type="ECO:0000256" key="1">
    <source>
        <dbReference type="ARBA" id="ARBA00004721"/>
    </source>
</evidence>
<accession>A0A835RN65</accession>
<dbReference type="InterPro" id="IPR000639">
    <property type="entry name" value="Epox_hydrolase-like"/>
</dbReference>
<dbReference type="EC" id="3.3.2.10" evidence="2"/>
<evidence type="ECO:0000256" key="7">
    <source>
        <dbReference type="ARBA" id="ARBA00093212"/>
    </source>
</evidence>
<dbReference type="PRINTS" id="PR00412">
    <property type="entry name" value="EPOXHYDRLASE"/>
</dbReference>
<evidence type="ECO:0000256" key="6">
    <source>
        <dbReference type="ARBA" id="ARBA00058358"/>
    </source>
</evidence>
<feature type="region of interest" description="Disordered" evidence="8">
    <location>
        <begin position="1"/>
        <end position="27"/>
    </location>
</feature>
<evidence type="ECO:0000256" key="8">
    <source>
        <dbReference type="SAM" id="MobiDB-lite"/>
    </source>
</evidence>
<gene>
    <name evidence="10" type="ORF">HPP92_000101</name>
</gene>
<comment type="caution">
    <text evidence="10">The sequence shown here is derived from an EMBL/GenBank/DDBJ whole genome shotgun (WGS) entry which is preliminary data.</text>
</comment>
<feature type="domain" description="AB hydrolase-1" evidence="9">
    <location>
        <begin position="50"/>
        <end position="161"/>
    </location>
</feature>
<evidence type="ECO:0000313" key="10">
    <source>
        <dbReference type="EMBL" id="KAG0495410.1"/>
    </source>
</evidence>
<reference evidence="10 11" key="1">
    <citation type="journal article" date="2020" name="Nat. Food">
        <title>A phased Vanilla planifolia genome enables genetic improvement of flavour and production.</title>
        <authorList>
            <person name="Hasing T."/>
            <person name="Tang H."/>
            <person name="Brym M."/>
            <person name="Khazi F."/>
            <person name="Huang T."/>
            <person name="Chambers A.H."/>
        </authorList>
    </citation>
    <scope>NUCLEOTIDE SEQUENCE [LARGE SCALE GENOMIC DNA]</scope>
    <source>
        <tissue evidence="10">Leaf</tissue>
    </source>
</reference>
<evidence type="ECO:0000256" key="3">
    <source>
        <dbReference type="ARBA" id="ARBA00022801"/>
    </source>
</evidence>
<dbReference type="InterPro" id="IPR029058">
    <property type="entry name" value="AB_hydrolase_fold"/>
</dbReference>
<name>A0A835RN65_VANPL</name>
<keyword evidence="3" id="KW-0378">Hydrolase</keyword>
<dbReference type="EMBL" id="JADCNL010000001">
    <property type="protein sequence ID" value="KAG0495410.1"/>
    <property type="molecule type" value="Genomic_DNA"/>
</dbReference>
<comment type="function">
    <text evidence="6">Epoxide hydrolase involved in the biosynthesis of cucurbitacin and mogroside tetracyclic triterpene natural products (e.g. siamenoside I and mogrosides IV, V and VI). Cucurbitacins have cytotoxic properties and exhibit deterrent taste as a defense barrier against herbivores. Mogrosides are nonsugar highly oxygenated compounds used as high-intensity zero-calorie sweeteners; they also possess pharmacological properties such as regulating immunity, lowering blood sugar and lipid levels, protecting the liver, and acting as antioxidants and antitumor agents. Catalyzes the hydrolysis of aromatic epoxide-containing substrates, such as the conversion of 24,25-epoxycucurbitadienol to 24,25-dihydroxycucurbitadienol.</text>
</comment>
<evidence type="ECO:0000256" key="2">
    <source>
        <dbReference type="ARBA" id="ARBA00013006"/>
    </source>
</evidence>
<dbReference type="InterPro" id="IPR000073">
    <property type="entry name" value="AB_hydrolase_1"/>
</dbReference>
<comment type="catalytic activity">
    <reaction evidence="5">
        <text>an epoxide + H2O = an ethanediol</text>
        <dbReference type="Rhea" id="RHEA:19037"/>
        <dbReference type="ChEBI" id="CHEBI:15377"/>
        <dbReference type="ChEBI" id="CHEBI:32955"/>
        <dbReference type="ChEBI" id="CHEBI:140594"/>
        <dbReference type="EC" id="3.3.2.10"/>
    </reaction>
    <physiologicalReaction direction="left-to-right" evidence="5">
        <dbReference type="Rhea" id="RHEA:19038"/>
    </physiologicalReaction>
</comment>